<keyword evidence="1" id="KW-0547">Nucleotide-binding</keyword>
<keyword evidence="1" id="KW-0378">Hydrolase</keyword>
<feature type="compositionally biased region" description="Acidic residues" evidence="2">
    <location>
        <begin position="177"/>
        <end position="187"/>
    </location>
</feature>
<evidence type="ECO:0000256" key="1">
    <source>
        <dbReference type="RuleBase" id="RU363044"/>
    </source>
</evidence>
<protein>
    <recommendedName>
        <fullName evidence="1">ATP-dependent DNA helicase</fullName>
        <ecNumber evidence="1">5.6.2.3</ecNumber>
    </recommendedName>
</protein>
<reference evidence="4" key="2">
    <citation type="journal article" date="2019" name="IMA Fungus">
        <title>Genome sequencing and comparison of five Tilletia species to identify candidate genes for the detection of regulated species infecting wheat.</title>
        <authorList>
            <person name="Nguyen H.D.T."/>
            <person name="Sultana T."/>
            <person name="Kesanakurti P."/>
            <person name="Hambleton S."/>
        </authorList>
    </citation>
    <scope>NUCLEOTIDE SEQUENCE</scope>
    <source>
        <strain evidence="4">DAOMC 236416</strain>
    </source>
</reference>
<dbReference type="EC" id="5.6.2.3" evidence="1"/>
<evidence type="ECO:0000313" key="4">
    <source>
        <dbReference type="EMBL" id="KAE8242781.1"/>
    </source>
</evidence>
<accession>A0A8T8SLV4</accession>
<dbReference type="PANTHER" id="PTHR47642:SF5">
    <property type="entry name" value="ATP-DEPENDENT DNA HELICASE"/>
    <property type="match status" value="1"/>
</dbReference>
<evidence type="ECO:0000256" key="2">
    <source>
        <dbReference type="SAM" id="MobiDB-lite"/>
    </source>
</evidence>
<keyword evidence="1" id="KW-0234">DNA repair</keyword>
<dbReference type="PANTHER" id="PTHR47642">
    <property type="entry name" value="ATP-DEPENDENT DNA HELICASE"/>
    <property type="match status" value="1"/>
</dbReference>
<evidence type="ECO:0000313" key="5">
    <source>
        <dbReference type="Proteomes" id="UP000077521"/>
    </source>
</evidence>
<proteinExistence type="inferred from homology"/>
<dbReference type="AlphaFoldDB" id="A0A8T8SLV4"/>
<reference evidence="4" key="1">
    <citation type="submission" date="2016-04" db="EMBL/GenBank/DDBJ databases">
        <authorList>
            <person name="Nguyen H.D."/>
            <person name="Samba Siva P."/>
            <person name="Cullis J."/>
            <person name="Levesque C.A."/>
            <person name="Hambleton S."/>
        </authorList>
    </citation>
    <scope>NUCLEOTIDE SEQUENCE</scope>
    <source>
        <strain evidence="4">DAOMC 236416</strain>
    </source>
</reference>
<keyword evidence="5" id="KW-1185">Reference proteome</keyword>
<dbReference type="GO" id="GO:0043139">
    <property type="term" value="F:5'-3' DNA helicase activity"/>
    <property type="evidence" value="ECO:0007669"/>
    <property type="project" value="UniProtKB-EC"/>
</dbReference>
<dbReference type="GO" id="GO:0016787">
    <property type="term" value="F:hydrolase activity"/>
    <property type="evidence" value="ECO:0007669"/>
    <property type="project" value="UniProtKB-KW"/>
</dbReference>
<keyword evidence="1" id="KW-0347">Helicase</keyword>
<dbReference type="Proteomes" id="UP000077521">
    <property type="component" value="Unassembled WGS sequence"/>
</dbReference>
<comment type="caution">
    <text evidence="4">The sequence shown here is derived from an EMBL/GenBank/DDBJ whole genome shotgun (WGS) entry which is preliminary data.</text>
</comment>
<dbReference type="SUPFAM" id="SSF52540">
    <property type="entry name" value="P-loop containing nucleoside triphosphate hydrolases"/>
    <property type="match status" value="1"/>
</dbReference>
<dbReference type="InterPro" id="IPR051055">
    <property type="entry name" value="PIF1_helicase"/>
</dbReference>
<keyword evidence="1" id="KW-0227">DNA damage</keyword>
<dbReference type="InterPro" id="IPR010285">
    <property type="entry name" value="DNA_helicase_pif1-like_DEAD"/>
</dbReference>
<feature type="domain" description="AAA+ ATPase" evidence="3">
    <location>
        <begin position="450"/>
        <end position="621"/>
    </location>
</feature>
<organism evidence="4 5">
    <name type="scientific">Tilletia indica</name>
    <dbReference type="NCBI Taxonomy" id="43049"/>
    <lineage>
        <taxon>Eukaryota</taxon>
        <taxon>Fungi</taxon>
        <taxon>Dikarya</taxon>
        <taxon>Basidiomycota</taxon>
        <taxon>Ustilaginomycotina</taxon>
        <taxon>Exobasidiomycetes</taxon>
        <taxon>Tilletiales</taxon>
        <taxon>Tilletiaceae</taxon>
        <taxon>Tilletia</taxon>
    </lineage>
</organism>
<comment type="catalytic activity">
    <reaction evidence="1">
        <text>ATP + H2O = ADP + phosphate + H(+)</text>
        <dbReference type="Rhea" id="RHEA:13065"/>
        <dbReference type="ChEBI" id="CHEBI:15377"/>
        <dbReference type="ChEBI" id="CHEBI:15378"/>
        <dbReference type="ChEBI" id="CHEBI:30616"/>
        <dbReference type="ChEBI" id="CHEBI:43474"/>
        <dbReference type="ChEBI" id="CHEBI:456216"/>
        <dbReference type="EC" id="5.6.2.3"/>
    </reaction>
</comment>
<comment type="cofactor">
    <cofactor evidence="1">
        <name>Mg(2+)</name>
        <dbReference type="ChEBI" id="CHEBI:18420"/>
    </cofactor>
</comment>
<dbReference type="InterPro" id="IPR027417">
    <property type="entry name" value="P-loop_NTPase"/>
</dbReference>
<comment type="similarity">
    <text evidence="1">Belongs to the helicase family.</text>
</comment>
<dbReference type="Pfam" id="PF05970">
    <property type="entry name" value="PIF1"/>
    <property type="match status" value="1"/>
</dbReference>
<dbReference type="EMBL" id="LWDF02000768">
    <property type="protein sequence ID" value="KAE8242781.1"/>
    <property type="molecule type" value="Genomic_DNA"/>
</dbReference>
<name>A0A8T8SLV4_9BASI</name>
<gene>
    <name evidence="4" type="ORF">A4X13_0g7015</name>
</gene>
<keyword evidence="1" id="KW-0067">ATP-binding</keyword>
<sequence length="785" mass="86347">MNWHNATLLVATRHNQDLRSVQSGKSSAAAAAYITSYATKSEETPANQISMINTVFQRMDQQGQDLDDVKALLVKCVMQFGRERQIHAQQAATYTRDLGDTMSSHATKPMLSGRLYLHVLKICGPLRGAVTLHDPPVGPTPLSTDHSDIPNAESRNMDVGVAVASSVNDDTNHNELDDSEDSSDDDHDLIPLSASGSVHQLEDYLHRGATLSHLSYYEFVQFCKLVPTPKKSQPRFHRLSQTHPQQATSCHRYTPDKGIGIPRAVYSSFPRPNGTASHGDAYCAMMLAHFHPFTDTQPLKQMDDTYEAAFAAAQFNPAARSIISNWRALSECEDARDADMLKRRKQESCRDAKASEAAFVFDGAGPSDDPDADLIERPTETRTARELAELTAFAAPLSVHNWFQSGNTSPTHSQPIPTTRYRAFTDIHHIELRQMDKGAGSGGSRNNTQEPLRLLMHGEAGTGKTVVVRLLKELLERFGKGNEILLMAPTGKAAAAIGGSTQHSTFVLKVGKKKATTEERGNETDVVTPMRIRKLQDRLAGIKWLFFDEISMTSCEVLSDIDQALRLGTCRPNDSFGGLNVLFAGDFCQLPPVASVPLYTKTSSRALNPETRTKIELGKAAWRTVNEVVEFVEQMRMQDDEMSALLSRMRVRNCNAADVSLLNQSVLRRTVNDLSLKNHGEAIVLAQTNEAVRVFNHQKAGSQALGRSEVVRTSVALDKTNGDQTLEQRLGLLKFNGNSRTRTGLARIPMYVGMPVVFRGGNLSVPLGVTNGAFATVVDWVLIQV</sequence>
<dbReference type="Gene3D" id="3.40.50.300">
    <property type="entry name" value="P-loop containing nucleotide triphosphate hydrolases"/>
    <property type="match status" value="1"/>
</dbReference>
<evidence type="ECO:0000259" key="3">
    <source>
        <dbReference type="SMART" id="SM00382"/>
    </source>
</evidence>
<dbReference type="GO" id="GO:0005524">
    <property type="term" value="F:ATP binding"/>
    <property type="evidence" value="ECO:0007669"/>
    <property type="project" value="UniProtKB-KW"/>
</dbReference>
<dbReference type="GO" id="GO:0000723">
    <property type="term" value="P:telomere maintenance"/>
    <property type="evidence" value="ECO:0007669"/>
    <property type="project" value="InterPro"/>
</dbReference>
<keyword evidence="1" id="KW-0233">DNA recombination</keyword>
<dbReference type="GO" id="GO:0006281">
    <property type="term" value="P:DNA repair"/>
    <property type="evidence" value="ECO:0007669"/>
    <property type="project" value="UniProtKB-KW"/>
</dbReference>
<dbReference type="SMART" id="SM00382">
    <property type="entry name" value="AAA"/>
    <property type="match status" value="1"/>
</dbReference>
<dbReference type="GO" id="GO:0006310">
    <property type="term" value="P:DNA recombination"/>
    <property type="evidence" value="ECO:0007669"/>
    <property type="project" value="UniProtKB-KW"/>
</dbReference>
<dbReference type="InterPro" id="IPR003593">
    <property type="entry name" value="AAA+_ATPase"/>
</dbReference>
<feature type="region of interest" description="Disordered" evidence="2">
    <location>
        <begin position="166"/>
        <end position="190"/>
    </location>
</feature>